<protein>
    <recommendedName>
        <fullName evidence="1">ATPase AAA-type core domain-containing protein</fullName>
    </recommendedName>
</protein>
<organism evidence="2">
    <name type="scientific">Blautia glucerasea</name>
    <dbReference type="NCBI Taxonomy" id="536633"/>
    <lineage>
        <taxon>Bacteria</taxon>
        <taxon>Bacillati</taxon>
        <taxon>Bacillota</taxon>
        <taxon>Clostridia</taxon>
        <taxon>Lachnospirales</taxon>
        <taxon>Lachnospiraceae</taxon>
        <taxon>Blautia</taxon>
    </lineage>
</organism>
<dbReference type="GO" id="GO:0016887">
    <property type="term" value="F:ATP hydrolysis activity"/>
    <property type="evidence" value="ECO:0007669"/>
    <property type="project" value="InterPro"/>
</dbReference>
<dbReference type="Pfam" id="PF13304">
    <property type="entry name" value="AAA_21"/>
    <property type="match status" value="1"/>
</dbReference>
<evidence type="ECO:0000259" key="1">
    <source>
        <dbReference type="Pfam" id="PF13304"/>
    </source>
</evidence>
<gene>
    <name evidence="2" type="ORF">BGLFYP119_02466</name>
</gene>
<accession>A0A6N2V8L8</accession>
<dbReference type="InterPro" id="IPR003959">
    <property type="entry name" value="ATPase_AAA_core"/>
</dbReference>
<dbReference type="SUPFAM" id="SSF52540">
    <property type="entry name" value="P-loop containing nucleoside triphosphate hydrolases"/>
    <property type="match status" value="1"/>
</dbReference>
<dbReference type="RefSeq" id="WP_156354912.1">
    <property type="nucleotide sequence ID" value="NZ_CACRST010000024.1"/>
</dbReference>
<dbReference type="InterPro" id="IPR027417">
    <property type="entry name" value="P-loop_NTPase"/>
</dbReference>
<reference evidence="2" key="1">
    <citation type="submission" date="2019-11" db="EMBL/GenBank/DDBJ databases">
        <authorList>
            <person name="Feng L."/>
        </authorList>
    </citation>
    <scope>NUCLEOTIDE SEQUENCE</scope>
    <source>
        <strain evidence="2">BgluceraseaLFYP119</strain>
    </source>
</reference>
<name>A0A6N2V8L8_9FIRM</name>
<dbReference type="InterPro" id="IPR051396">
    <property type="entry name" value="Bact_Antivir_Def_Nuclease"/>
</dbReference>
<proteinExistence type="predicted"/>
<dbReference type="PANTHER" id="PTHR43581:SF2">
    <property type="entry name" value="EXCINUCLEASE ATPASE SUBUNIT"/>
    <property type="match status" value="1"/>
</dbReference>
<sequence>MKLKLENVGKISSANIDLNGITVIAGENNTGKSTIGKMLFCVFHAFYKIEEQIREERIKSISRVLSSYYHEATNRATRRINLRELAEHILEQKESVLGDTRVLIKEIEDFFVNKDKSFERYLDQEPLEKLAERIYMFLNLRDSEIQEVILRKRLEAEFAMKIGHLNNLDKEATIKLDIKEDSIKFAVVKNEKIEIFNTIDLNKEIIYMDDPFVLDELSEFQWHFFSNEYAHRQDLLRKLARDKKADGFSVVDELVVQKKLERIFEKMQEVCDGKITSDDGKTFVYETAKLNGNLEMMNLSTGLKSFAILKRLLENGNIDENGTIILDEPEIHLHPEWQLKFAEIIVLMQKEFNTNILLNTHSPYFLNAIEVYSRKYNLGNKCKFYLADENNGITFVMDVTADTEKIYAKLAKPLQELENIEYGNTRL</sequence>
<dbReference type="AlphaFoldDB" id="A0A6N2V8L8"/>
<dbReference type="PANTHER" id="PTHR43581">
    <property type="entry name" value="ATP/GTP PHOSPHATASE"/>
    <property type="match status" value="1"/>
</dbReference>
<evidence type="ECO:0000313" key="2">
    <source>
        <dbReference type="EMBL" id="VYT25272.1"/>
    </source>
</evidence>
<dbReference type="Gene3D" id="3.40.50.300">
    <property type="entry name" value="P-loop containing nucleotide triphosphate hydrolases"/>
    <property type="match status" value="2"/>
</dbReference>
<dbReference type="GO" id="GO:0005524">
    <property type="term" value="F:ATP binding"/>
    <property type="evidence" value="ECO:0007669"/>
    <property type="project" value="InterPro"/>
</dbReference>
<feature type="domain" description="ATPase AAA-type core" evidence="1">
    <location>
        <begin position="227"/>
        <end position="367"/>
    </location>
</feature>
<dbReference type="EMBL" id="CACRST010000024">
    <property type="protein sequence ID" value="VYT25272.1"/>
    <property type="molecule type" value="Genomic_DNA"/>
</dbReference>